<sequence length="101" mass="11207">MLICDQVGRFHKSVTALNFAPEIRCKLRWLAANHGCGLILKHLSNVGFTKNASNVVCQLLDNLWWRASCAHAGRSNLILSTQGQRYARRALNTTLTSSALL</sequence>
<gene>
    <name evidence="1" type="ORF">ABIE13_002531</name>
</gene>
<name>A0ABV2Q8T5_9BURK</name>
<dbReference type="EMBL" id="JBEPSH010000005">
    <property type="protein sequence ID" value="MET4577420.1"/>
    <property type="molecule type" value="Genomic_DNA"/>
</dbReference>
<evidence type="ECO:0000313" key="2">
    <source>
        <dbReference type="Proteomes" id="UP001549320"/>
    </source>
</evidence>
<keyword evidence="2" id="KW-1185">Reference proteome</keyword>
<organism evidence="1 2">
    <name type="scientific">Ottowia thiooxydans</name>
    <dbReference type="NCBI Taxonomy" id="219182"/>
    <lineage>
        <taxon>Bacteria</taxon>
        <taxon>Pseudomonadati</taxon>
        <taxon>Pseudomonadota</taxon>
        <taxon>Betaproteobacteria</taxon>
        <taxon>Burkholderiales</taxon>
        <taxon>Comamonadaceae</taxon>
        <taxon>Ottowia</taxon>
    </lineage>
</organism>
<comment type="caution">
    <text evidence="1">The sequence shown here is derived from an EMBL/GenBank/DDBJ whole genome shotgun (WGS) entry which is preliminary data.</text>
</comment>
<dbReference type="Proteomes" id="UP001549320">
    <property type="component" value="Unassembled WGS sequence"/>
</dbReference>
<reference evidence="1 2" key="1">
    <citation type="submission" date="2024-06" db="EMBL/GenBank/DDBJ databases">
        <title>Sorghum-associated microbial communities from plants grown in Nebraska, USA.</title>
        <authorList>
            <person name="Schachtman D."/>
        </authorList>
    </citation>
    <scope>NUCLEOTIDE SEQUENCE [LARGE SCALE GENOMIC DNA]</scope>
    <source>
        <strain evidence="1 2">2709</strain>
    </source>
</reference>
<protein>
    <submittedName>
        <fullName evidence="1">Uncharacterized protein</fullName>
    </submittedName>
</protein>
<evidence type="ECO:0000313" key="1">
    <source>
        <dbReference type="EMBL" id="MET4577420.1"/>
    </source>
</evidence>
<accession>A0ABV2Q8T5</accession>
<proteinExistence type="predicted"/>